<comment type="catalytic activity">
    <reaction evidence="13">
        <text>5,6-dihydrouridine(20b) in tRNA + NAD(+) = uridine(20b) in tRNA + NADH + H(+)</text>
        <dbReference type="Rhea" id="RHEA:53352"/>
        <dbReference type="Rhea" id="RHEA-COMP:13537"/>
        <dbReference type="Rhea" id="RHEA-COMP:13538"/>
        <dbReference type="ChEBI" id="CHEBI:15378"/>
        <dbReference type="ChEBI" id="CHEBI:57540"/>
        <dbReference type="ChEBI" id="CHEBI:57945"/>
        <dbReference type="ChEBI" id="CHEBI:65315"/>
        <dbReference type="ChEBI" id="CHEBI:74443"/>
        <dbReference type="EC" id="1.3.1.90"/>
    </reaction>
    <physiologicalReaction direction="right-to-left" evidence="13">
        <dbReference type="Rhea" id="RHEA:53354"/>
    </physiologicalReaction>
</comment>
<feature type="binding site" evidence="18">
    <location>
        <position position="151"/>
    </location>
    <ligand>
        <name>FMN</name>
        <dbReference type="ChEBI" id="CHEBI:58210"/>
    </ligand>
</feature>
<feature type="binding site" evidence="18">
    <location>
        <position position="54"/>
    </location>
    <ligand>
        <name>FMN</name>
        <dbReference type="ChEBI" id="CHEBI:58210"/>
    </ligand>
</feature>
<comment type="catalytic activity">
    <reaction evidence="9">
        <text>a 5,6-dihydrouridine in mRNA + NAD(+) = a uridine in mRNA + NADH + H(+)</text>
        <dbReference type="Rhea" id="RHEA:69851"/>
        <dbReference type="Rhea" id="RHEA-COMP:14658"/>
        <dbReference type="Rhea" id="RHEA-COMP:17789"/>
        <dbReference type="ChEBI" id="CHEBI:15378"/>
        <dbReference type="ChEBI" id="CHEBI:57540"/>
        <dbReference type="ChEBI" id="CHEBI:57945"/>
        <dbReference type="ChEBI" id="CHEBI:65315"/>
        <dbReference type="ChEBI" id="CHEBI:74443"/>
    </reaction>
    <physiologicalReaction direction="right-to-left" evidence="9">
        <dbReference type="Rhea" id="RHEA:69853"/>
    </physiologicalReaction>
</comment>
<keyword evidence="3 16" id="KW-0288">FMN</keyword>
<dbReference type="Proteomes" id="UP000242875">
    <property type="component" value="Unassembled WGS sequence"/>
</dbReference>
<comment type="similarity">
    <text evidence="16">Belongs to the dus family.</text>
</comment>
<comment type="catalytic activity">
    <reaction evidence="14">
        <text>5,6-dihydrouridine(20a) in tRNA + NADP(+) = uridine(20a) in tRNA + NADPH + H(+)</text>
        <dbReference type="Rhea" id="RHEA:53344"/>
        <dbReference type="Rhea" id="RHEA-COMP:13535"/>
        <dbReference type="Rhea" id="RHEA-COMP:13536"/>
        <dbReference type="ChEBI" id="CHEBI:15378"/>
        <dbReference type="ChEBI" id="CHEBI:57783"/>
        <dbReference type="ChEBI" id="CHEBI:58349"/>
        <dbReference type="ChEBI" id="CHEBI:65315"/>
        <dbReference type="ChEBI" id="CHEBI:74443"/>
        <dbReference type="EC" id="1.3.1.90"/>
    </reaction>
    <physiologicalReaction direction="right-to-left" evidence="14">
        <dbReference type="Rhea" id="RHEA:53346"/>
    </physiologicalReaction>
</comment>
<evidence type="ECO:0000256" key="18">
    <source>
        <dbReference type="PIRSR" id="PIRSR006621-2"/>
    </source>
</evidence>
<keyword evidence="5 16" id="KW-0819">tRNA processing</keyword>
<dbReference type="InterPro" id="IPR013785">
    <property type="entry name" value="Aldolase_TIM"/>
</dbReference>
<comment type="similarity">
    <text evidence="15">Belongs to the Dus family. Dus4 subfamily.</text>
</comment>
<evidence type="ECO:0000256" key="1">
    <source>
        <dbReference type="ARBA" id="ARBA00001917"/>
    </source>
</evidence>
<protein>
    <recommendedName>
        <fullName evidence="16">tRNA-dihydrouridine synthase</fullName>
        <ecNumber evidence="16">1.3.1.-</ecNumber>
    </recommendedName>
</protein>
<evidence type="ECO:0000256" key="3">
    <source>
        <dbReference type="ARBA" id="ARBA00022643"/>
    </source>
</evidence>
<dbReference type="GO" id="GO:0102267">
    <property type="term" value="F:tRNA-dihydrouridine20b synthase activity"/>
    <property type="evidence" value="ECO:0007669"/>
    <property type="project" value="EnsemblFungi"/>
</dbReference>
<dbReference type="PIRSF" id="PIRSF006621">
    <property type="entry name" value="Dus"/>
    <property type="match status" value="1"/>
</dbReference>
<dbReference type="PANTHER" id="PTHR11082">
    <property type="entry name" value="TRNA-DIHYDROURIDINE SYNTHASE"/>
    <property type="match status" value="1"/>
</dbReference>
<comment type="cofactor">
    <cofactor evidence="1 16 18">
        <name>FMN</name>
        <dbReference type="ChEBI" id="CHEBI:58210"/>
    </cofactor>
</comment>
<evidence type="ECO:0000256" key="11">
    <source>
        <dbReference type="ARBA" id="ARBA00050434"/>
    </source>
</evidence>
<keyword evidence="21" id="KW-1185">Reference proteome</keyword>
<keyword evidence="8" id="KW-0520">NAD</keyword>
<dbReference type="SUPFAM" id="SSF51395">
    <property type="entry name" value="FMN-linked oxidoreductases"/>
    <property type="match status" value="1"/>
</dbReference>
<dbReference type="PROSITE" id="PS01136">
    <property type="entry name" value="UPF0034"/>
    <property type="match status" value="1"/>
</dbReference>
<name>A0A261Y406_9FUNG</name>
<evidence type="ECO:0000256" key="15">
    <source>
        <dbReference type="ARBA" id="ARBA00060741"/>
    </source>
</evidence>
<keyword evidence="18" id="KW-0547">Nucleotide-binding</keyword>
<keyword evidence="4" id="KW-0507">mRNA processing</keyword>
<evidence type="ECO:0000256" key="17">
    <source>
        <dbReference type="PIRSR" id="PIRSR006621-1"/>
    </source>
</evidence>
<organism evidence="20 21">
    <name type="scientific">Bifiguratus adelaidae</name>
    <dbReference type="NCBI Taxonomy" id="1938954"/>
    <lineage>
        <taxon>Eukaryota</taxon>
        <taxon>Fungi</taxon>
        <taxon>Fungi incertae sedis</taxon>
        <taxon>Mucoromycota</taxon>
        <taxon>Mucoromycotina</taxon>
        <taxon>Endogonomycetes</taxon>
        <taxon>Endogonales</taxon>
        <taxon>Endogonales incertae sedis</taxon>
        <taxon>Bifiguratus</taxon>
    </lineage>
</organism>
<dbReference type="GO" id="GO:0050660">
    <property type="term" value="F:flavin adenine dinucleotide binding"/>
    <property type="evidence" value="ECO:0007669"/>
    <property type="project" value="InterPro"/>
</dbReference>
<comment type="catalytic activity">
    <reaction evidence="10">
        <text>a 5,6-dihydrouridine in mRNA + NADP(+) = a uridine in mRNA + NADPH + H(+)</text>
        <dbReference type="Rhea" id="RHEA:69855"/>
        <dbReference type="Rhea" id="RHEA-COMP:14658"/>
        <dbReference type="Rhea" id="RHEA-COMP:17789"/>
        <dbReference type="ChEBI" id="CHEBI:15378"/>
        <dbReference type="ChEBI" id="CHEBI:57783"/>
        <dbReference type="ChEBI" id="CHEBI:58349"/>
        <dbReference type="ChEBI" id="CHEBI:65315"/>
        <dbReference type="ChEBI" id="CHEBI:74443"/>
    </reaction>
    <physiologicalReaction direction="right-to-left" evidence="10">
        <dbReference type="Rhea" id="RHEA:69857"/>
    </physiologicalReaction>
</comment>
<gene>
    <name evidence="20" type="ORF">BZG36_02460</name>
</gene>
<comment type="caution">
    <text evidence="20">The sequence shown here is derived from an EMBL/GenBank/DDBJ whole genome shotgun (WGS) entry which is preliminary data.</text>
</comment>
<dbReference type="InterPro" id="IPR001269">
    <property type="entry name" value="DUS_fam"/>
</dbReference>
<dbReference type="OrthoDB" id="9977870at2759"/>
<accession>A0A261Y406</accession>
<dbReference type="PANTHER" id="PTHR11082:SF31">
    <property type="entry name" value="TRNA-DIHYDROURIDINE(20A_20B) SYNTHASE [NAD(P)+]-LIKE"/>
    <property type="match status" value="1"/>
</dbReference>
<evidence type="ECO:0000256" key="5">
    <source>
        <dbReference type="ARBA" id="ARBA00022694"/>
    </source>
</evidence>
<evidence type="ECO:0000313" key="20">
    <source>
        <dbReference type="EMBL" id="OZJ05204.1"/>
    </source>
</evidence>
<dbReference type="EC" id="1.3.1.-" evidence="16"/>
<keyword evidence="2 16" id="KW-0285">Flavoprotein</keyword>
<evidence type="ECO:0000256" key="2">
    <source>
        <dbReference type="ARBA" id="ARBA00022630"/>
    </source>
</evidence>
<dbReference type="GO" id="GO:0006397">
    <property type="term" value="P:mRNA processing"/>
    <property type="evidence" value="ECO:0007669"/>
    <property type="project" value="UniProtKB-KW"/>
</dbReference>
<comment type="catalytic activity">
    <reaction evidence="12">
        <text>5,6-dihydrouridine(20a) in tRNA + NAD(+) = uridine(20a) in tRNA + NADH + H(+)</text>
        <dbReference type="Rhea" id="RHEA:53348"/>
        <dbReference type="Rhea" id="RHEA-COMP:13535"/>
        <dbReference type="Rhea" id="RHEA-COMP:13536"/>
        <dbReference type="ChEBI" id="CHEBI:15378"/>
        <dbReference type="ChEBI" id="CHEBI:57540"/>
        <dbReference type="ChEBI" id="CHEBI:57945"/>
        <dbReference type="ChEBI" id="CHEBI:65315"/>
        <dbReference type="ChEBI" id="CHEBI:74443"/>
        <dbReference type="EC" id="1.3.1.90"/>
    </reaction>
    <physiologicalReaction direction="right-to-left" evidence="12">
        <dbReference type="Rhea" id="RHEA:53350"/>
    </physiologicalReaction>
</comment>
<dbReference type="AlphaFoldDB" id="A0A261Y406"/>
<keyword evidence="7 16" id="KW-0560">Oxidoreductase</keyword>
<evidence type="ECO:0000256" key="7">
    <source>
        <dbReference type="ARBA" id="ARBA00023002"/>
    </source>
</evidence>
<evidence type="ECO:0000256" key="4">
    <source>
        <dbReference type="ARBA" id="ARBA00022664"/>
    </source>
</evidence>
<dbReference type="InterPro" id="IPR018517">
    <property type="entry name" value="tRNA_hU_synthase_CS"/>
</dbReference>
<dbReference type="GO" id="GO:0106414">
    <property type="term" value="F:mRNA dihydrouridine synthase activity"/>
    <property type="evidence" value="ECO:0007669"/>
    <property type="project" value="RHEA"/>
</dbReference>
<evidence type="ECO:0000256" key="12">
    <source>
        <dbReference type="ARBA" id="ARBA00051779"/>
    </source>
</evidence>
<comment type="function">
    <text evidence="16">Catalyzes the synthesis of dihydrouridine, a modified base found in the D-loop of most tRNAs.</text>
</comment>
<evidence type="ECO:0000259" key="19">
    <source>
        <dbReference type="Pfam" id="PF01207"/>
    </source>
</evidence>
<evidence type="ECO:0000313" key="21">
    <source>
        <dbReference type="Proteomes" id="UP000242875"/>
    </source>
</evidence>
<comment type="catalytic activity">
    <reaction evidence="11">
        <text>5,6-dihydrouridine(20b) in tRNA + NADP(+) = uridine(20b) in tRNA + NADPH + H(+)</text>
        <dbReference type="Rhea" id="RHEA:53356"/>
        <dbReference type="Rhea" id="RHEA-COMP:13537"/>
        <dbReference type="Rhea" id="RHEA-COMP:13538"/>
        <dbReference type="ChEBI" id="CHEBI:15378"/>
        <dbReference type="ChEBI" id="CHEBI:57783"/>
        <dbReference type="ChEBI" id="CHEBI:58349"/>
        <dbReference type="ChEBI" id="CHEBI:65315"/>
        <dbReference type="ChEBI" id="CHEBI:74443"/>
        <dbReference type="EC" id="1.3.1.90"/>
    </reaction>
    <physiologicalReaction direction="right-to-left" evidence="11">
        <dbReference type="Rhea" id="RHEA:53358"/>
    </physiologicalReaction>
</comment>
<evidence type="ECO:0000256" key="6">
    <source>
        <dbReference type="ARBA" id="ARBA00022857"/>
    </source>
</evidence>
<keyword evidence="6" id="KW-0521">NADP</keyword>
<evidence type="ECO:0000256" key="9">
    <source>
        <dbReference type="ARBA" id="ARBA00048342"/>
    </source>
</evidence>
<feature type="binding site" evidence="18">
    <location>
        <begin position="206"/>
        <end position="207"/>
    </location>
    <ligand>
        <name>FMN</name>
        <dbReference type="ChEBI" id="CHEBI:58210"/>
    </ligand>
</feature>
<dbReference type="Pfam" id="PF01207">
    <property type="entry name" value="Dus"/>
    <property type="match status" value="1"/>
</dbReference>
<dbReference type="FunFam" id="3.20.20.70:FF:000159">
    <property type="entry name" value="tRNA-dihydrouridine synthase 4"/>
    <property type="match status" value="1"/>
</dbReference>
<dbReference type="InterPro" id="IPR035587">
    <property type="entry name" value="DUS-like_FMN-bd"/>
</dbReference>
<evidence type="ECO:0000256" key="14">
    <source>
        <dbReference type="ARBA" id="ARBA00052996"/>
    </source>
</evidence>
<dbReference type="GO" id="GO:0102266">
    <property type="term" value="F:tRNA-dihydrouridine20a synthase activity"/>
    <property type="evidence" value="ECO:0007669"/>
    <property type="project" value="UniProtKB-EC"/>
</dbReference>
<dbReference type="CDD" id="cd02801">
    <property type="entry name" value="DUS_like_FMN"/>
    <property type="match status" value="1"/>
</dbReference>
<sequence>MVRYSKLPFRELVRGYNVDLVYTPMILADVFAASDYARHSDFSTNVVDDPLVIQFAAKNGKDLADAAELAFPYVGGVDLNCGCPQKWAIQEKIGSHLMTQPDLVRDMIRHVKARTPSLDMSIKIRIHPDLRETHEFVKRAEMAGVDYITVHGRTRKQKSAETVNLDAIRFVKEVAMVPVVANGDVFSASDAEEIQRVTGVDGVMAARGLLQNPALFAGYEHTPWDAVEKYVRYALGYGTNQFIFHHHLMYMLETQMSKAEQKTFNILTSTPAILDHLERNWGFNA</sequence>
<evidence type="ECO:0000256" key="16">
    <source>
        <dbReference type="PIRNR" id="PIRNR006621"/>
    </source>
</evidence>
<evidence type="ECO:0000256" key="10">
    <source>
        <dbReference type="ARBA" id="ARBA00049447"/>
    </source>
</evidence>
<dbReference type="Gene3D" id="3.20.20.70">
    <property type="entry name" value="Aldolase class I"/>
    <property type="match status" value="1"/>
</dbReference>
<evidence type="ECO:0000256" key="8">
    <source>
        <dbReference type="ARBA" id="ARBA00023027"/>
    </source>
</evidence>
<feature type="active site" description="Proton donor" evidence="17">
    <location>
        <position position="83"/>
    </location>
</feature>
<reference evidence="20 21" key="1">
    <citation type="journal article" date="2017" name="Mycologia">
        <title>Bifiguratus adelaidae, gen. et sp. nov., a new member of Mucoromycotina in endophytic and soil-dwelling habitats.</title>
        <authorList>
            <person name="Torres-Cruz T.J."/>
            <person name="Billingsley Tobias T.L."/>
            <person name="Almatruk M."/>
            <person name="Hesse C."/>
            <person name="Kuske C.R."/>
            <person name="Desiro A."/>
            <person name="Benucci G.M."/>
            <person name="Bonito G."/>
            <person name="Stajich J.E."/>
            <person name="Dunlap C."/>
            <person name="Arnold A.E."/>
            <person name="Porras-Alfaro A."/>
        </authorList>
    </citation>
    <scope>NUCLEOTIDE SEQUENCE [LARGE SCALE GENOMIC DNA]</scope>
    <source>
        <strain evidence="20 21">AZ0501</strain>
    </source>
</reference>
<feature type="domain" description="DUS-like FMN-binding" evidence="19">
    <location>
        <begin position="1"/>
        <end position="255"/>
    </location>
</feature>
<evidence type="ECO:0000256" key="13">
    <source>
        <dbReference type="ARBA" id="ARBA00051932"/>
    </source>
</evidence>
<proteinExistence type="inferred from homology"/>
<dbReference type="EMBL" id="MVBO01000020">
    <property type="protein sequence ID" value="OZJ05204.1"/>
    <property type="molecule type" value="Genomic_DNA"/>
</dbReference>